<organism evidence="7 8">
    <name type="scientific">Nocardioides salarius</name>
    <dbReference type="NCBI Taxonomy" id="374513"/>
    <lineage>
        <taxon>Bacteria</taxon>
        <taxon>Bacillati</taxon>
        <taxon>Actinomycetota</taxon>
        <taxon>Actinomycetes</taxon>
        <taxon>Propionibacteriales</taxon>
        <taxon>Nocardioidaceae</taxon>
        <taxon>Nocardioides</taxon>
    </lineage>
</organism>
<accession>A0ABS2MF44</accession>
<dbReference type="PANTHER" id="PTHR42852:SF6">
    <property type="entry name" value="THIOL:DISULFIDE INTERCHANGE PROTEIN DSBE"/>
    <property type="match status" value="1"/>
</dbReference>
<evidence type="ECO:0000313" key="8">
    <source>
        <dbReference type="Proteomes" id="UP000732378"/>
    </source>
</evidence>
<dbReference type="InterPro" id="IPR017937">
    <property type="entry name" value="Thioredoxin_CS"/>
</dbReference>
<evidence type="ECO:0000256" key="4">
    <source>
        <dbReference type="ARBA" id="ARBA00023157"/>
    </source>
</evidence>
<proteinExistence type="predicted"/>
<keyword evidence="2" id="KW-0201">Cytochrome c-type biogenesis</keyword>
<evidence type="ECO:0000256" key="3">
    <source>
        <dbReference type="ARBA" id="ARBA00022968"/>
    </source>
</evidence>
<dbReference type="InterPro" id="IPR050553">
    <property type="entry name" value="Thioredoxin_ResA/DsbE_sf"/>
</dbReference>
<dbReference type="PROSITE" id="PS51352">
    <property type="entry name" value="THIOREDOXIN_2"/>
    <property type="match status" value="1"/>
</dbReference>
<dbReference type="SUPFAM" id="SSF52833">
    <property type="entry name" value="Thioredoxin-like"/>
    <property type="match status" value="1"/>
</dbReference>
<dbReference type="Proteomes" id="UP000732378">
    <property type="component" value="Unassembled WGS sequence"/>
</dbReference>
<dbReference type="Gene3D" id="3.40.30.10">
    <property type="entry name" value="Glutaredoxin"/>
    <property type="match status" value="1"/>
</dbReference>
<gene>
    <name evidence="7" type="ORF">JOE61_003627</name>
</gene>
<evidence type="ECO:0000313" key="7">
    <source>
        <dbReference type="EMBL" id="MBM7509813.1"/>
    </source>
</evidence>
<dbReference type="Pfam" id="PF00578">
    <property type="entry name" value="AhpC-TSA"/>
    <property type="match status" value="1"/>
</dbReference>
<dbReference type="InterPro" id="IPR000866">
    <property type="entry name" value="AhpC/TSA"/>
</dbReference>
<keyword evidence="3" id="KW-0812">Transmembrane</keyword>
<dbReference type="RefSeq" id="WP_204797308.1">
    <property type="nucleotide sequence ID" value="NZ_JACDTV010000002.1"/>
</dbReference>
<keyword evidence="4" id="KW-1015">Disulfide bond</keyword>
<keyword evidence="8" id="KW-1185">Reference proteome</keyword>
<evidence type="ECO:0000259" key="6">
    <source>
        <dbReference type="PROSITE" id="PS51352"/>
    </source>
</evidence>
<dbReference type="InterPro" id="IPR036249">
    <property type="entry name" value="Thioredoxin-like_sf"/>
</dbReference>
<dbReference type="PANTHER" id="PTHR42852">
    <property type="entry name" value="THIOL:DISULFIDE INTERCHANGE PROTEIN DSBE"/>
    <property type="match status" value="1"/>
</dbReference>
<evidence type="ECO:0000256" key="5">
    <source>
        <dbReference type="ARBA" id="ARBA00023284"/>
    </source>
</evidence>
<dbReference type="EMBL" id="JAFBBZ010000001">
    <property type="protein sequence ID" value="MBM7509813.1"/>
    <property type="molecule type" value="Genomic_DNA"/>
</dbReference>
<evidence type="ECO:0000256" key="1">
    <source>
        <dbReference type="ARBA" id="ARBA00004196"/>
    </source>
</evidence>
<evidence type="ECO:0000256" key="2">
    <source>
        <dbReference type="ARBA" id="ARBA00022748"/>
    </source>
</evidence>
<keyword evidence="5" id="KW-0676">Redox-active center</keyword>
<comment type="subcellular location">
    <subcellularLocation>
        <location evidence="1">Cell envelope</location>
    </subcellularLocation>
</comment>
<keyword evidence="3" id="KW-0735">Signal-anchor</keyword>
<name>A0ABS2MF44_9ACTN</name>
<dbReference type="CDD" id="cd02966">
    <property type="entry name" value="TlpA_like_family"/>
    <property type="match status" value="1"/>
</dbReference>
<comment type="caution">
    <text evidence="7">The sequence shown here is derived from an EMBL/GenBank/DDBJ whole genome shotgun (WGS) entry which is preliminary data.</text>
</comment>
<sequence length="166" mass="17943">MEQIAVADREPLPRLRGATLDGSEFDTAEHDGSVLVINVWGSWCPPCRAEAPGLRRVWEETRAEGVQFVGLNVRDTDDAAIAFERRYRLTYPSITTEQSGEALLALRAMLPPNAIPSTLVVDRDGDVAARVIGQATYRTLRALVDDVLEPTPGSSKEAPDVGGDAG</sequence>
<protein>
    <submittedName>
        <fullName evidence="7">Thiol-disulfide isomerase/thioredoxin</fullName>
    </submittedName>
</protein>
<dbReference type="GO" id="GO:0016853">
    <property type="term" value="F:isomerase activity"/>
    <property type="evidence" value="ECO:0007669"/>
    <property type="project" value="UniProtKB-KW"/>
</dbReference>
<dbReference type="PROSITE" id="PS00194">
    <property type="entry name" value="THIOREDOXIN_1"/>
    <property type="match status" value="1"/>
</dbReference>
<reference evidence="7 8" key="1">
    <citation type="submission" date="2021-01" db="EMBL/GenBank/DDBJ databases">
        <title>Sequencing the genomes of 1000 actinobacteria strains.</title>
        <authorList>
            <person name="Klenk H.-P."/>
        </authorList>
    </citation>
    <scope>NUCLEOTIDE SEQUENCE [LARGE SCALE GENOMIC DNA]</scope>
    <source>
        <strain evidence="7 8">DSM 18239</strain>
    </source>
</reference>
<keyword evidence="7" id="KW-0413">Isomerase</keyword>
<feature type="domain" description="Thioredoxin" evidence="6">
    <location>
        <begin position="6"/>
        <end position="149"/>
    </location>
</feature>
<dbReference type="InterPro" id="IPR013766">
    <property type="entry name" value="Thioredoxin_domain"/>
</dbReference>